<proteinExistence type="predicted"/>
<dbReference type="PANTHER" id="PTHR39327">
    <property type="match status" value="1"/>
</dbReference>
<keyword evidence="1" id="KW-0732">Signal</keyword>
<dbReference type="PANTHER" id="PTHR39327:SF1">
    <property type="entry name" value="BLR5470 PROTEIN"/>
    <property type="match status" value="1"/>
</dbReference>
<accession>A0A2P7S6D7</accession>
<protein>
    <submittedName>
        <fullName evidence="2">Transglutaminase</fullName>
    </submittedName>
</protein>
<evidence type="ECO:0000256" key="1">
    <source>
        <dbReference type="SAM" id="SignalP"/>
    </source>
</evidence>
<keyword evidence="3" id="KW-1185">Reference proteome</keyword>
<dbReference type="Gene3D" id="3.10.620.30">
    <property type="match status" value="1"/>
</dbReference>
<dbReference type="InterPro" id="IPR010319">
    <property type="entry name" value="Transglutaminase-like_Cys_pept"/>
</dbReference>
<dbReference type="Proteomes" id="UP000241229">
    <property type="component" value="Unassembled WGS sequence"/>
</dbReference>
<feature type="signal peptide" evidence="1">
    <location>
        <begin position="1"/>
        <end position="32"/>
    </location>
</feature>
<dbReference type="AlphaFoldDB" id="A0A2P7S6D7"/>
<dbReference type="EMBL" id="PXYK01000015">
    <property type="protein sequence ID" value="PSJ58048.1"/>
    <property type="molecule type" value="Genomic_DNA"/>
</dbReference>
<feature type="chain" id="PRO_5015108851" evidence="1">
    <location>
        <begin position="33"/>
        <end position="207"/>
    </location>
</feature>
<comment type="caution">
    <text evidence="2">The sequence shown here is derived from an EMBL/GenBank/DDBJ whole genome shotgun (WGS) entry which is preliminary data.</text>
</comment>
<evidence type="ECO:0000313" key="2">
    <source>
        <dbReference type="EMBL" id="PSJ58048.1"/>
    </source>
</evidence>
<gene>
    <name evidence="2" type="ORF">C7I84_16415</name>
</gene>
<organism evidence="2 3">
    <name type="scientific">Kumtagia ephedrae</name>
    <dbReference type="NCBI Taxonomy" id="2116701"/>
    <lineage>
        <taxon>Bacteria</taxon>
        <taxon>Pseudomonadati</taxon>
        <taxon>Pseudomonadota</taxon>
        <taxon>Alphaproteobacteria</taxon>
        <taxon>Hyphomicrobiales</taxon>
        <taxon>Phyllobacteriaceae</taxon>
        <taxon>Kumtagia</taxon>
    </lineage>
</organism>
<dbReference type="RefSeq" id="WP_106773285.1">
    <property type="nucleotide sequence ID" value="NZ_PXYK01000015.1"/>
</dbReference>
<evidence type="ECO:0000313" key="3">
    <source>
        <dbReference type="Proteomes" id="UP000241229"/>
    </source>
</evidence>
<dbReference type="Pfam" id="PF06035">
    <property type="entry name" value="Peptidase_C93"/>
    <property type="match status" value="1"/>
</dbReference>
<name>A0A2P7S6D7_9HYPH</name>
<reference evidence="2 3" key="1">
    <citation type="submission" date="2018-03" db="EMBL/GenBank/DDBJ databases">
        <title>The draft genome of Mesorhizobium sp. 6GN-30.</title>
        <authorList>
            <person name="Liu L."/>
            <person name="Li L."/>
            <person name="Wang T."/>
            <person name="Zhang X."/>
            <person name="Liang L."/>
        </authorList>
    </citation>
    <scope>NUCLEOTIDE SEQUENCE [LARGE SCALE GENOMIC DNA]</scope>
    <source>
        <strain evidence="2 3">6GN30</strain>
    </source>
</reference>
<dbReference type="OrthoDB" id="7206808at2"/>
<sequence length="207" mass="22335">MQSSPRARRAAKLTGIVLASAMASLIAGAASASGPMLTGGLTSQPIGHYEFCKINRAECSIRVRDAGPERMSGALWSLLVGINTDVNGAVKPMNDFDIYGKDEVWAYPDDGVGDCEDYVLEKRRQLQAGGLSLSNLLITVVRKPDGEGHAVLTVRTDKGDFVLDNLSNEVKDWSQTGYRFLKRQASNHTGRWVTIREGSAPLVGAVQ</sequence>